<sequence>MILSASSHLLLKAIYNLYIPYVYRAKTEKQAKKRHPYSRAPTMIPL</sequence>
<dbReference type="Proteomes" id="UP000011182">
    <property type="component" value="Unassembled WGS sequence"/>
</dbReference>
<dbReference type="AlphaFoldDB" id="A0A9W5LFG2"/>
<reference evidence="1 2" key="1">
    <citation type="journal article" date="2014" name="Syst. Appl. Microbiol.">
        <title>Genomic insights into the taxonomic status of the three subspecies of Bacillus subtilis.</title>
        <authorList>
            <person name="Yi H."/>
            <person name="Chun J."/>
            <person name="Cha C.J."/>
        </authorList>
    </citation>
    <scope>NUCLEOTIDE SEQUENCE [LARGE SCALE GENOMIC DNA]</scope>
    <source>
        <strain evidence="1 2">KCTC 13429</strain>
    </source>
</reference>
<keyword evidence="2" id="KW-1185">Reference proteome</keyword>
<gene>
    <name evidence="1" type="ORF">BSI_36150</name>
</gene>
<evidence type="ECO:0000313" key="2">
    <source>
        <dbReference type="Proteomes" id="UP000011182"/>
    </source>
</evidence>
<accession>A0A9W5LFG2</accession>
<proteinExistence type="predicted"/>
<protein>
    <submittedName>
        <fullName evidence="1">Uncharacterized protein</fullName>
    </submittedName>
</protein>
<organism evidence="1 2">
    <name type="scientific">Bacillus inaquosorum KCTC 13429</name>
    <dbReference type="NCBI Taxonomy" id="1236548"/>
    <lineage>
        <taxon>Bacteria</taxon>
        <taxon>Bacillati</taxon>
        <taxon>Bacillota</taxon>
        <taxon>Bacilli</taxon>
        <taxon>Bacillales</taxon>
        <taxon>Bacillaceae</taxon>
        <taxon>Bacillus</taxon>
    </lineage>
</organism>
<name>A0A9W5LFG2_9BACI</name>
<comment type="caution">
    <text evidence="1">The sequence shown here is derived from an EMBL/GenBank/DDBJ whole genome shotgun (WGS) entry which is preliminary data.</text>
</comment>
<evidence type="ECO:0000313" key="1">
    <source>
        <dbReference type="EMBL" id="ELS59661.1"/>
    </source>
</evidence>
<dbReference type="EMBL" id="AMXN01000008">
    <property type="protein sequence ID" value="ELS59661.1"/>
    <property type="molecule type" value="Genomic_DNA"/>
</dbReference>